<protein>
    <submittedName>
        <fullName evidence="1">Uncharacterized protein</fullName>
    </submittedName>
</protein>
<reference evidence="1 2" key="1">
    <citation type="journal article" date="2019" name="Nat. Ecol. Evol.">
        <title>Megaphylogeny resolves global patterns of mushroom evolution.</title>
        <authorList>
            <person name="Varga T."/>
            <person name="Krizsan K."/>
            <person name="Foldi C."/>
            <person name="Dima B."/>
            <person name="Sanchez-Garcia M."/>
            <person name="Sanchez-Ramirez S."/>
            <person name="Szollosi G.J."/>
            <person name="Szarkandi J.G."/>
            <person name="Papp V."/>
            <person name="Albert L."/>
            <person name="Andreopoulos W."/>
            <person name="Angelini C."/>
            <person name="Antonin V."/>
            <person name="Barry K.W."/>
            <person name="Bougher N.L."/>
            <person name="Buchanan P."/>
            <person name="Buyck B."/>
            <person name="Bense V."/>
            <person name="Catcheside P."/>
            <person name="Chovatia M."/>
            <person name="Cooper J."/>
            <person name="Damon W."/>
            <person name="Desjardin D."/>
            <person name="Finy P."/>
            <person name="Geml J."/>
            <person name="Haridas S."/>
            <person name="Hughes K."/>
            <person name="Justo A."/>
            <person name="Karasinski D."/>
            <person name="Kautmanova I."/>
            <person name="Kiss B."/>
            <person name="Kocsube S."/>
            <person name="Kotiranta H."/>
            <person name="LaButti K.M."/>
            <person name="Lechner B.E."/>
            <person name="Liimatainen K."/>
            <person name="Lipzen A."/>
            <person name="Lukacs Z."/>
            <person name="Mihaltcheva S."/>
            <person name="Morgado L.N."/>
            <person name="Niskanen T."/>
            <person name="Noordeloos M.E."/>
            <person name="Ohm R.A."/>
            <person name="Ortiz-Santana B."/>
            <person name="Ovrebo C."/>
            <person name="Racz N."/>
            <person name="Riley R."/>
            <person name="Savchenko A."/>
            <person name="Shiryaev A."/>
            <person name="Soop K."/>
            <person name="Spirin V."/>
            <person name="Szebenyi C."/>
            <person name="Tomsovsky M."/>
            <person name="Tulloss R.E."/>
            <person name="Uehling J."/>
            <person name="Grigoriev I.V."/>
            <person name="Vagvolgyi C."/>
            <person name="Papp T."/>
            <person name="Martin F.M."/>
            <person name="Miettinen O."/>
            <person name="Hibbett D.S."/>
            <person name="Nagy L.G."/>
        </authorList>
    </citation>
    <scope>NUCLEOTIDE SEQUENCE [LARGE SCALE GENOMIC DNA]</scope>
    <source>
        <strain evidence="1 2">HHB13444</strain>
    </source>
</reference>
<accession>A0A5C3P2N9</accession>
<organism evidence="1 2">
    <name type="scientific">Polyporus arcularius HHB13444</name>
    <dbReference type="NCBI Taxonomy" id="1314778"/>
    <lineage>
        <taxon>Eukaryota</taxon>
        <taxon>Fungi</taxon>
        <taxon>Dikarya</taxon>
        <taxon>Basidiomycota</taxon>
        <taxon>Agaricomycotina</taxon>
        <taxon>Agaricomycetes</taxon>
        <taxon>Polyporales</taxon>
        <taxon>Polyporaceae</taxon>
        <taxon>Polyporus</taxon>
    </lineage>
</organism>
<dbReference type="InParanoid" id="A0A5C3P2N9"/>
<evidence type="ECO:0000313" key="2">
    <source>
        <dbReference type="Proteomes" id="UP000308197"/>
    </source>
</evidence>
<gene>
    <name evidence="1" type="ORF">K466DRAFT_602468</name>
</gene>
<evidence type="ECO:0000313" key="1">
    <source>
        <dbReference type="EMBL" id="TFK83904.1"/>
    </source>
</evidence>
<keyword evidence="2" id="KW-1185">Reference proteome</keyword>
<dbReference type="EMBL" id="ML211356">
    <property type="protein sequence ID" value="TFK83904.1"/>
    <property type="molecule type" value="Genomic_DNA"/>
</dbReference>
<proteinExistence type="predicted"/>
<name>A0A5C3P2N9_9APHY</name>
<dbReference type="AlphaFoldDB" id="A0A5C3P2N9"/>
<sequence length="150" mass="16636">MDPCMRRCRPDNSLADGLYASSRLRDTRTEIDAISSCFRSILLLPLFFLERRASPTYHFFGIVNRLNHRTTNKPADETLAVFGLLGVAKLLADGDTEGRLRTLLLKVRTLSATIISGGSPRMRHASFRRAPRTLSSVRVLGSMLGVATCI</sequence>
<dbReference type="Proteomes" id="UP000308197">
    <property type="component" value="Unassembled WGS sequence"/>
</dbReference>